<accession>A0A3N4KCB6</accession>
<dbReference type="InterPro" id="IPR002492">
    <property type="entry name" value="Transposase_Tc1-like"/>
</dbReference>
<dbReference type="GO" id="GO:0015074">
    <property type="term" value="P:DNA integration"/>
    <property type="evidence" value="ECO:0007669"/>
    <property type="project" value="InterPro"/>
</dbReference>
<dbReference type="InParanoid" id="A0A3N4KCB6"/>
<proteinExistence type="predicted"/>
<dbReference type="InterPro" id="IPR036388">
    <property type="entry name" value="WH-like_DNA-bd_sf"/>
</dbReference>
<sequence length="136" mass="16117">MIITLHEEGYSFNKIAKRTGIPKSTCFSIVKRDKQHREASAKTPYTKNAARSGRPLKLSSRERHFLIWTACRCRRTALNQLIKILPKSITINTARSYLSRAGIHRRRARRKSFLKKVHMDRRLSWCKERRHWSLED</sequence>
<dbReference type="OrthoDB" id="5415741at2759"/>
<dbReference type="EMBL" id="ML119195">
    <property type="protein sequence ID" value="RPB07108.1"/>
    <property type="molecule type" value="Genomic_DNA"/>
</dbReference>
<feature type="domain" description="Transposase Tc1-like" evidence="1">
    <location>
        <begin position="73"/>
        <end position="130"/>
    </location>
</feature>
<dbReference type="AlphaFoldDB" id="A0A3N4KCB6"/>
<evidence type="ECO:0000313" key="3">
    <source>
        <dbReference type="Proteomes" id="UP000277580"/>
    </source>
</evidence>
<gene>
    <name evidence="2" type="ORF">P167DRAFT_496233</name>
</gene>
<keyword evidence="3" id="KW-1185">Reference proteome</keyword>
<evidence type="ECO:0000259" key="1">
    <source>
        <dbReference type="Pfam" id="PF01498"/>
    </source>
</evidence>
<dbReference type="SUPFAM" id="SSF46689">
    <property type="entry name" value="Homeodomain-like"/>
    <property type="match status" value="1"/>
</dbReference>
<protein>
    <recommendedName>
        <fullName evidence="1">Transposase Tc1-like domain-containing protein</fullName>
    </recommendedName>
</protein>
<dbReference type="Gene3D" id="1.10.10.10">
    <property type="entry name" value="Winged helix-like DNA-binding domain superfamily/Winged helix DNA-binding domain"/>
    <property type="match status" value="1"/>
</dbReference>
<dbReference type="GO" id="GO:0003677">
    <property type="term" value="F:DNA binding"/>
    <property type="evidence" value="ECO:0007669"/>
    <property type="project" value="InterPro"/>
</dbReference>
<reference evidence="2 3" key="1">
    <citation type="journal article" date="2018" name="Nat. Ecol. Evol.">
        <title>Pezizomycetes genomes reveal the molecular basis of ectomycorrhizal truffle lifestyle.</title>
        <authorList>
            <person name="Murat C."/>
            <person name="Payen T."/>
            <person name="Noel B."/>
            <person name="Kuo A."/>
            <person name="Morin E."/>
            <person name="Chen J."/>
            <person name="Kohler A."/>
            <person name="Krizsan K."/>
            <person name="Balestrini R."/>
            <person name="Da Silva C."/>
            <person name="Montanini B."/>
            <person name="Hainaut M."/>
            <person name="Levati E."/>
            <person name="Barry K.W."/>
            <person name="Belfiori B."/>
            <person name="Cichocki N."/>
            <person name="Clum A."/>
            <person name="Dockter R.B."/>
            <person name="Fauchery L."/>
            <person name="Guy J."/>
            <person name="Iotti M."/>
            <person name="Le Tacon F."/>
            <person name="Lindquist E.A."/>
            <person name="Lipzen A."/>
            <person name="Malagnac F."/>
            <person name="Mello A."/>
            <person name="Molinier V."/>
            <person name="Miyauchi S."/>
            <person name="Poulain J."/>
            <person name="Riccioni C."/>
            <person name="Rubini A."/>
            <person name="Sitrit Y."/>
            <person name="Splivallo R."/>
            <person name="Traeger S."/>
            <person name="Wang M."/>
            <person name="Zifcakova L."/>
            <person name="Wipf D."/>
            <person name="Zambonelli A."/>
            <person name="Paolocci F."/>
            <person name="Nowrousian M."/>
            <person name="Ottonello S."/>
            <person name="Baldrian P."/>
            <person name="Spatafora J.W."/>
            <person name="Henrissat B."/>
            <person name="Nagy L.G."/>
            <person name="Aury J.M."/>
            <person name="Wincker P."/>
            <person name="Grigoriev I.V."/>
            <person name="Bonfante P."/>
            <person name="Martin F.M."/>
        </authorList>
    </citation>
    <scope>NUCLEOTIDE SEQUENCE [LARGE SCALE GENOMIC DNA]</scope>
    <source>
        <strain evidence="2 3">CCBAS932</strain>
    </source>
</reference>
<dbReference type="InterPro" id="IPR009057">
    <property type="entry name" value="Homeodomain-like_sf"/>
</dbReference>
<organism evidence="2 3">
    <name type="scientific">Morchella conica CCBAS932</name>
    <dbReference type="NCBI Taxonomy" id="1392247"/>
    <lineage>
        <taxon>Eukaryota</taxon>
        <taxon>Fungi</taxon>
        <taxon>Dikarya</taxon>
        <taxon>Ascomycota</taxon>
        <taxon>Pezizomycotina</taxon>
        <taxon>Pezizomycetes</taxon>
        <taxon>Pezizales</taxon>
        <taxon>Morchellaceae</taxon>
        <taxon>Morchella</taxon>
    </lineage>
</organism>
<name>A0A3N4KCB6_9PEZI</name>
<dbReference type="GO" id="GO:0006313">
    <property type="term" value="P:DNA transposition"/>
    <property type="evidence" value="ECO:0007669"/>
    <property type="project" value="InterPro"/>
</dbReference>
<dbReference type="Proteomes" id="UP000277580">
    <property type="component" value="Unassembled WGS sequence"/>
</dbReference>
<dbReference type="STRING" id="1392247.A0A3N4KCB6"/>
<dbReference type="Pfam" id="PF01498">
    <property type="entry name" value="HTH_Tnp_Tc3_2"/>
    <property type="match status" value="1"/>
</dbReference>
<evidence type="ECO:0000313" key="2">
    <source>
        <dbReference type="EMBL" id="RPB07108.1"/>
    </source>
</evidence>